<dbReference type="Proteomes" id="UP000199021">
    <property type="component" value="Unassembled WGS sequence"/>
</dbReference>
<keyword evidence="2" id="KW-0255">Endonuclease</keyword>
<sequence length="200" mass="22706">MGQPQLKNEKYTIEEWQKLEQSGDIRYEFHFGEVFAMAGGTINHGRISRNATTILDNHFNENDKNCEAFNSELKIEVKPNGQYVYPDTLAVCGEIKESDTVKGSIINPVLVIEVLSESSEAYDNGVKFRYYKKLPSLKEYFLIDQEKAIAILYRRNGTGDIFSRIDFEGLDAVIELESVDLTLPLSAFYRGVELTEESIG</sequence>
<proteinExistence type="predicted"/>
<keyword evidence="2" id="KW-0540">Nuclease</keyword>
<dbReference type="SUPFAM" id="SSF52980">
    <property type="entry name" value="Restriction endonuclease-like"/>
    <property type="match status" value="1"/>
</dbReference>
<reference evidence="3" key="1">
    <citation type="submission" date="2016-10" db="EMBL/GenBank/DDBJ databases">
        <authorList>
            <person name="Varghese N."/>
            <person name="Submissions S."/>
        </authorList>
    </citation>
    <scope>NUCLEOTIDE SEQUENCE [LARGE SCALE GENOMIC DNA]</scope>
    <source>
        <strain evidence="3">DSM 24740</strain>
    </source>
</reference>
<evidence type="ECO:0000313" key="2">
    <source>
        <dbReference type="EMBL" id="SER28442.1"/>
    </source>
</evidence>
<evidence type="ECO:0000313" key="3">
    <source>
        <dbReference type="Proteomes" id="UP000199021"/>
    </source>
</evidence>
<evidence type="ECO:0000259" key="1">
    <source>
        <dbReference type="Pfam" id="PF05685"/>
    </source>
</evidence>
<dbReference type="PANTHER" id="PTHR36558">
    <property type="entry name" value="GLR1098 PROTEIN"/>
    <property type="match status" value="1"/>
</dbReference>
<dbReference type="STRING" id="478744.SAMN05444359_13234"/>
<dbReference type="Gene3D" id="3.90.1570.10">
    <property type="entry name" value="tt1808, chain A"/>
    <property type="match status" value="1"/>
</dbReference>
<dbReference type="OrthoDB" id="668969at2"/>
<dbReference type="GO" id="GO:0004519">
    <property type="term" value="F:endonuclease activity"/>
    <property type="evidence" value="ECO:0007669"/>
    <property type="project" value="UniProtKB-KW"/>
</dbReference>
<dbReference type="Pfam" id="PF05685">
    <property type="entry name" value="Uma2"/>
    <property type="match status" value="1"/>
</dbReference>
<dbReference type="InterPro" id="IPR011335">
    <property type="entry name" value="Restrct_endonuc-II-like"/>
</dbReference>
<keyword evidence="3" id="KW-1185">Reference proteome</keyword>
<dbReference type="AlphaFoldDB" id="A0A1H9MXM5"/>
<dbReference type="EMBL" id="FOFB01000032">
    <property type="protein sequence ID" value="SER28442.1"/>
    <property type="molecule type" value="Genomic_DNA"/>
</dbReference>
<protein>
    <submittedName>
        <fullName evidence="2">Endonuclease, Uma2 family (Restriction endonuclease fold)</fullName>
    </submittedName>
</protein>
<dbReference type="InterPro" id="IPR008538">
    <property type="entry name" value="Uma2"/>
</dbReference>
<feature type="domain" description="Putative restriction endonuclease" evidence="1">
    <location>
        <begin position="14"/>
        <end position="179"/>
    </location>
</feature>
<organism evidence="2 3">
    <name type="scientific">Neolewinella agarilytica</name>
    <dbReference type="NCBI Taxonomy" id="478744"/>
    <lineage>
        <taxon>Bacteria</taxon>
        <taxon>Pseudomonadati</taxon>
        <taxon>Bacteroidota</taxon>
        <taxon>Saprospiria</taxon>
        <taxon>Saprospirales</taxon>
        <taxon>Lewinellaceae</taxon>
        <taxon>Neolewinella</taxon>
    </lineage>
</organism>
<dbReference type="RefSeq" id="WP_139212012.1">
    <property type="nucleotide sequence ID" value="NZ_FOFB01000032.1"/>
</dbReference>
<accession>A0A1H9MXM5</accession>
<dbReference type="InParanoid" id="A0A1H9MXM5"/>
<dbReference type="PANTHER" id="PTHR36558:SF1">
    <property type="entry name" value="RESTRICTION ENDONUCLEASE DOMAIN-CONTAINING PROTEIN-RELATED"/>
    <property type="match status" value="1"/>
</dbReference>
<dbReference type="InterPro" id="IPR012296">
    <property type="entry name" value="Nuclease_put_TT1808"/>
</dbReference>
<dbReference type="CDD" id="cd06260">
    <property type="entry name" value="DUF820-like"/>
    <property type="match status" value="1"/>
</dbReference>
<gene>
    <name evidence="2" type="ORF">SAMN05444359_13234</name>
</gene>
<keyword evidence="2" id="KW-0378">Hydrolase</keyword>
<name>A0A1H9MXM5_9BACT</name>